<dbReference type="RefSeq" id="WP_264772551.1">
    <property type="nucleotide sequence ID" value="NZ_JAPDOG010000014.1"/>
</dbReference>
<evidence type="ECO:0000313" key="2">
    <source>
        <dbReference type="Proteomes" id="UP001207582"/>
    </source>
</evidence>
<comment type="caution">
    <text evidence="1">The sequence shown here is derived from an EMBL/GenBank/DDBJ whole genome shotgun (WGS) entry which is preliminary data.</text>
</comment>
<dbReference type="Proteomes" id="UP001207582">
    <property type="component" value="Unassembled WGS sequence"/>
</dbReference>
<protein>
    <submittedName>
        <fullName evidence="1">Nucleotidyltransferase domain-containing protein</fullName>
    </submittedName>
</protein>
<accession>A0ABT3J5E3</accession>
<gene>
    <name evidence="1" type="ORF">OM960_15275</name>
</gene>
<dbReference type="InterPro" id="IPR043519">
    <property type="entry name" value="NT_sf"/>
</dbReference>
<proteinExistence type="predicted"/>
<dbReference type="CDD" id="cd05403">
    <property type="entry name" value="NT_KNTase_like"/>
    <property type="match status" value="1"/>
</dbReference>
<sequence>MDFQTRQARLTEERRRLALAAWEHMRAMAAAAGFDLRLFGSLAKGDFMLHSDLDVMVMDRAGSPRRAIMESIAASAMRGTGIACDLHYRSDLPDAIAEEMLHAAA</sequence>
<dbReference type="SUPFAM" id="SSF81301">
    <property type="entry name" value="Nucleotidyltransferase"/>
    <property type="match status" value="1"/>
</dbReference>
<organism evidence="1 2">
    <name type="scientific">Defluviimonas salinarum</name>
    <dbReference type="NCBI Taxonomy" id="2992147"/>
    <lineage>
        <taxon>Bacteria</taxon>
        <taxon>Pseudomonadati</taxon>
        <taxon>Pseudomonadota</taxon>
        <taxon>Alphaproteobacteria</taxon>
        <taxon>Rhodobacterales</taxon>
        <taxon>Paracoccaceae</taxon>
        <taxon>Albidovulum</taxon>
    </lineage>
</organism>
<reference evidence="1 2" key="1">
    <citation type="submission" date="2022-10" db="EMBL/GenBank/DDBJ databases">
        <title>Defluviimonas sp. CAU 1641 isolated from mud.</title>
        <authorList>
            <person name="Kim W."/>
        </authorList>
    </citation>
    <scope>NUCLEOTIDE SEQUENCE [LARGE SCALE GENOMIC DNA]</scope>
    <source>
        <strain evidence="1 2">CAU 1641</strain>
    </source>
</reference>
<name>A0ABT3J5E3_9RHOB</name>
<evidence type="ECO:0000313" key="1">
    <source>
        <dbReference type="EMBL" id="MCW3782917.1"/>
    </source>
</evidence>
<dbReference type="Gene3D" id="3.30.460.10">
    <property type="entry name" value="Beta Polymerase, domain 2"/>
    <property type="match status" value="1"/>
</dbReference>
<dbReference type="EMBL" id="JAPDOG010000014">
    <property type="protein sequence ID" value="MCW3782917.1"/>
    <property type="molecule type" value="Genomic_DNA"/>
</dbReference>
<keyword evidence="2" id="KW-1185">Reference proteome</keyword>